<dbReference type="Gene3D" id="1.20.1330.10">
    <property type="entry name" value="f41 fragment of flagellin, N-terminal domain"/>
    <property type="match status" value="1"/>
</dbReference>
<evidence type="ECO:0000259" key="1">
    <source>
        <dbReference type="Pfam" id="PF00669"/>
    </source>
</evidence>
<dbReference type="PANTHER" id="PTHR42792:SF1">
    <property type="entry name" value="FLAGELLAR HOOK-ASSOCIATED PROTEIN 3"/>
    <property type="match status" value="1"/>
</dbReference>
<keyword evidence="3" id="KW-1185">Reference proteome</keyword>
<dbReference type="Proteomes" id="UP000477311">
    <property type="component" value="Unassembled WGS sequence"/>
</dbReference>
<accession>A0A6M1RRZ3</accession>
<dbReference type="GO" id="GO:0009288">
    <property type="term" value="C:bacterial-type flagellum"/>
    <property type="evidence" value="ECO:0007669"/>
    <property type="project" value="InterPro"/>
</dbReference>
<reference evidence="2 3" key="1">
    <citation type="submission" date="2020-02" db="EMBL/GenBank/DDBJ databases">
        <title>Draft genome sequence of Limisphaera ngatamarikiensis NGM72.4T, a thermophilic Verrucomicrobia grouped in subdivision 3.</title>
        <authorList>
            <person name="Carere C.R."/>
            <person name="Steen J."/>
            <person name="Hugenholtz P."/>
            <person name="Stott M.B."/>
        </authorList>
    </citation>
    <scope>NUCLEOTIDE SEQUENCE [LARGE SCALE GENOMIC DNA]</scope>
    <source>
        <strain evidence="2 3">NGM72.4</strain>
    </source>
</reference>
<evidence type="ECO:0000313" key="3">
    <source>
        <dbReference type="Proteomes" id="UP000477311"/>
    </source>
</evidence>
<dbReference type="PANTHER" id="PTHR42792">
    <property type="entry name" value="FLAGELLIN"/>
    <property type="match status" value="1"/>
</dbReference>
<dbReference type="AlphaFoldDB" id="A0A6M1RRZ3"/>
<dbReference type="RefSeq" id="WP_165107391.1">
    <property type="nucleotide sequence ID" value="NZ_JAAKYA010000053.1"/>
</dbReference>
<dbReference type="InterPro" id="IPR001492">
    <property type="entry name" value="Flagellin"/>
</dbReference>
<gene>
    <name evidence="2" type="ORF">G4L39_08285</name>
</gene>
<name>A0A6M1RRZ3_9BACT</name>
<evidence type="ECO:0000313" key="2">
    <source>
        <dbReference type="EMBL" id="NGO39395.1"/>
    </source>
</evidence>
<dbReference type="EMBL" id="JAAKYA010000053">
    <property type="protein sequence ID" value="NGO39395.1"/>
    <property type="molecule type" value="Genomic_DNA"/>
</dbReference>
<sequence>MRVTSNTFPETLIQQLQLLSTRQNRLQTQVATGQRVLNPEDDPAAMQRILGLHTQTAATRQYRANLKTLNERANVAFDTLKALKKISDRAGELATLADDTRSKQELQTYATEVTQLIQQAVQILNQKHRGAYLFGGTRTDQPPFILTTDATGRVTSVTYQGNTEVAAAPIDDQVTLAIDIPGANPTGSGPRGLVADSRTGADFFAHLIELQNRLLDGDTRTIAETVRPALLKDEEHLLTHIGNQSALIARIQTASNLADKQLLALDQAVSREADADLAETLVRLNQVQTAYQAALQSGATILRLSLLDYLR</sequence>
<dbReference type="GO" id="GO:0005198">
    <property type="term" value="F:structural molecule activity"/>
    <property type="evidence" value="ECO:0007669"/>
    <property type="project" value="InterPro"/>
</dbReference>
<comment type="caution">
    <text evidence="2">The sequence shown here is derived from an EMBL/GenBank/DDBJ whole genome shotgun (WGS) entry which is preliminary data.</text>
</comment>
<dbReference type="InterPro" id="IPR001029">
    <property type="entry name" value="Flagellin_N"/>
</dbReference>
<organism evidence="2 3">
    <name type="scientific">Limisphaera ngatamarikiensis</name>
    <dbReference type="NCBI Taxonomy" id="1324935"/>
    <lineage>
        <taxon>Bacteria</taxon>
        <taxon>Pseudomonadati</taxon>
        <taxon>Verrucomicrobiota</taxon>
        <taxon>Verrucomicrobiia</taxon>
        <taxon>Limisphaerales</taxon>
        <taxon>Limisphaeraceae</taxon>
        <taxon>Limisphaera</taxon>
    </lineage>
</organism>
<feature type="domain" description="Flagellin N-terminal" evidence="1">
    <location>
        <begin position="22"/>
        <end position="138"/>
    </location>
</feature>
<proteinExistence type="predicted"/>
<protein>
    <recommendedName>
        <fullName evidence="1">Flagellin N-terminal domain-containing protein</fullName>
    </recommendedName>
</protein>
<dbReference type="SUPFAM" id="SSF64518">
    <property type="entry name" value="Phase 1 flagellin"/>
    <property type="match status" value="1"/>
</dbReference>
<dbReference type="Pfam" id="PF00669">
    <property type="entry name" value="Flagellin_N"/>
    <property type="match status" value="1"/>
</dbReference>